<dbReference type="GO" id="GO:0016604">
    <property type="term" value="C:nuclear body"/>
    <property type="evidence" value="ECO:0007669"/>
    <property type="project" value="TreeGrafter"/>
</dbReference>
<evidence type="ECO:0000256" key="1">
    <source>
        <dbReference type="SAM" id="Coils"/>
    </source>
</evidence>
<evidence type="ECO:0000259" key="3">
    <source>
        <dbReference type="Pfam" id="PF13837"/>
    </source>
</evidence>
<protein>
    <recommendedName>
        <fullName evidence="3">Myb/SANT-like DNA-binding domain-containing protein</fullName>
    </recommendedName>
</protein>
<dbReference type="InterPro" id="IPR026095">
    <property type="entry name" value="Myb/SANT-like_DNA-bd_dom_prot"/>
</dbReference>
<dbReference type="Pfam" id="PF13837">
    <property type="entry name" value="Myb_DNA-bind_4"/>
    <property type="match status" value="1"/>
</dbReference>
<feature type="domain" description="Myb/SANT-like DNA-binding" evidence="3">
    <location>
        <begin position="15"/>
        <end position="97"/>
    </location>
</feature>
<evidence type="ECO:0000313" key="4">
    <source>
        <dbReference type="EMBL" id="JAC56450.1"/>
    </source>
</evidence>
<dbReference type="OrthoDB" id="166212at2759"/>
<sequence>LKIIRKKTHIYLGTSETKSLIDVWGQNIEKLRETHKNKHVLQNMCAQLKNEHKVCLNAVEMRTRLNNLTKRYRQEKRKIGPSGGSPSKWQFYNDVHKVLSVQSINKTLDSESSCAEVQADEPTTSANSRNERKRKHQDNRFFALIKNEQQMMQKYLENEEKVVKLLEENNALLSANSTVVCITYGNASLGLLLNPTLIDVIVSVVANIMHNTACFYNCVHIFYVNFQTFPHFSKSRFQMTKCVFNNTAARR</sequence>
<dbReference type="GO" id="GO:0045893">
    <property type="term" value="P:positive regulation of DNA-templated transcription"/>
    <property type="evidence" value="ECO:0007669"/>
    <property type="project" value="TreeGrafter"/>
</dbReference>
<dbReference type="PANTHER" id="PTHR22666">
    <property type="entry name" value="MYB_SANT-LIKE DNA-BINDING DOMAIN-CONTAINING PROTEIN 1"/>
    <property type="match status" value="1"/>
</dbReference>
<evidence type="ECO:0000256" key="2">
    <source>
        <dbReference type="SAM" id="MobiDB-lite"/>
    </source>
</evidence>
<feature type="compositionally biased region" description="Polar residues" evidence="2">
    <location>
        <begin position="112"/>
        <end position="128"/>
    </location>
</feature>
<keyword evidence="1" id="KW-0175">Coiled coil</keyword>
<dbReference type="AlphaFoldDB" id="A0A034WQI0"/>
<reference evidence="4" key="1">
    <citation type="journal article" date="2014" name="BMC Genomics">
        <title>Characterizing the developmental transcriptome of the oriental fruit fly, Bactrocera dorsalis (Diptera: Tephritidae) through comparative genomic analysis with Drosophila melanogaster utilizing modENCODE datasets.</title>
        <authorList>
            <person name="Geib S.M."/>
            <person name="Calla B."/>
            <person name="Hall B."/>
            <person name="Hou S."/>
            <person name="Manoukis N.C."/>
        </authorList>
    </citation>
    <scope>NUCLEOTIDE SEQUENCE</scope>
    <source>
        <strain evidence="4">Punador</strain>
    </source>
</reference>
<feature type="coiled-coil region" evidence="1">
    <location>
        <begin position="31"/>
        <end position="78"/>
    </location>
</feature>
<proteinExistence type="predicted"/>
<dbReference type="PANTHER" id="PTHR22666:SF3">
    <property type="entry name" value="MYB_SANT-LIKE DNA-BINDING DOMAIN-CONTAINING PROTEIN 1"/>
    <property type="match status" value="1"/>
</dbReference>
<dbReference type="EMBL" id="GAKP01002502">
    <property type="protein sequence ID" value="JAC56450.1"/>
    <property type="molecule type" value="Transcribed_RNA"/>
</dbReference>
<organism evidence="4">
    <name type="scientific">Bactrocera dorsalis</name>
    <name type="common">Oriental fruit fly</name>
    <name type="synonym">Dacus dorsalis</name>
    <dbReference type="NCBI Taxonomy" id="27457"/>
    <lineage>
        <taxon>Eukaryota</taxon>
        <taxon>Metazoa</taxon>
        <taxon>Ecdysozoa</taxon>
        <taxon>Arthropoda</taxon>
        <taxon>Hexapoda</taxon>
        <taxon>Insecta</taxon>
        <taxon>Pterygota</taxon>
        <taxon>Neoptera</taxon>
        <taxon>Endopterygota</taxon>
        <taxon>Diptera</taxon>
        <taxon>Brachycera</taxon>
        <taxon>Muscomorpha</taxon>
        <taxon>Tephritoidea</taxon>
        <taxon>Tephritidae</taxon>
        <taxon>Bactrocera</taxon>
        <taxon>Bactrocera</taxon>
    </lineage>
</organism>
<feature type="non-terminal residue" evidence="4">
    <location>
        <position position="1"/>
    </location>
</feature>
<dbReference type="InterPro" id="IPR044822">
    <property type="entry name" value="Myb_DNA-bind_4"/>
</dbReference>
<dbReference type="Gene3D" id="1.10.10.60">
    <property type="entry name" value="Homeodomain-like"/>
    <property type="match status" value="1"/>
</dbReference>
<feature type="region of interest" description="Disordered" evidence="2">
    <location>
        <begin position="112"/>
        <end position="135"/>
    </location>
</feature>
<name>A0A034WQI0_BACDO</name>
<accession>A0A034WQI0</accession>